<evidence type="ECO:0000313" key="5">
    <source>
        <dbReference type="EMBL" id="RQG92388.1"/>
    </source>
</evidence>
<dbReference type="PANTHER" id="PTHR34236:SF1">
    <property type="entry name" value="DIMETHYL SULFOXIDE REDUCTASE TRANSCRIPTIONAL ACTIVATOR"/>
    <property type="match status" value="1"/>
</dbReference>
<feature type="domain" description="Bacterioopsin transcriptional activator GAF and HTH associated" evidence="4">
    <location>
        <begin position="10"/>
        <end position="136"/>
    </location>
</feature>
<comment type="caution">
    <text evidence="5">The sequence shown here is derived from an EMBL/GenBank/DDBJ whole genome shotgun (WGS) entry which is preliminary data.</text>
</comment>
<keyword evidence="2" id="KW-0804">Transcription</keyword>
<feature type="domain" description="HTH bat-type" evidence="3">
    <location>
        <begin position="154"/>
        <end position="204"/>
    </location>
</feature>
<dbReference type="Pfam" id="PF04967">
    <property type="entry name" value="HTH_10"/>
    <property type="match status" value="1"/>
</dbReference>
<protein>
    <submittedName>
        <fullName evidence="5">Bacterio-opsin activator</fullName>
    </submittedName>
</protein>
<evidence type="ECO:0000259" key="3">
    <source>
        <dbReference type="Pfam" id="PF04967"/>
    </source>
</evidence>
<keyword evidence="6" id="KW-1185">Reference proteome</keyword>
<sequence length="214" mass="24024">MTLIVEFELDTPILRTAAEGTDEIRIEEVYETESGESKLLFCAYGDDFERFESALEEDSTVSTATTLDDAVDRRLYSIVLSDRAASRLTYPIAAEYDVSVLEISITDETVLRVRVPSRETLAAYRQRCLERVSGFRVRRLYPEQKSETGQYGVTEAQYDALLAALEAGYFDVPRKTTLSSVATDLDVSDQALSARLRRGQTNLLEHTLAEDQPS</sequence>
<keyword evidence="1" id="KW-0805">Transcription regulation</keyword>
<gene>
    <name evidence="5" type="ORF">EA473_16535</name>
</gene>
<dbReference type="InterPro" id="IPR007050">
    <property type="entry name" value="HTH_bacterioopsin"/>
</dbReference>
<name>A0A3N6LRJ8_NATCH</name>
<evidence type="ECO:0000259" key="4">
    <source>
        <dbReference type="Pfam" id="PF15915"/>
    </source>
</evidence>
<proteinExistence type="predicted"/>
<evidence type="ECO:0000256" key="2">
    <source>
        <dbReference type="ARBA" id="ARBA00023163"/>
    </source>
</evidence>
<organism evidence="5 6">
    <name type="scientific">Natrarchaeobius chitinivorans</name>
    <dbReference type="NCBI Taxonomy" id="1679083"/>
    <lineage>
        <taxon>Archaea</taxon>
        <taxon>Methanobacteriati</taxon>
        <taxon>Methanobacteriota</taxon>
        <taxon>Stenosarchaea group</taxon>
        <taxon>Halobacteria</taxon>
        <taxon>Halobacteriales</taxon>
        <taxon>Natrialbaceae</taxon>
        <taxon>Natrarchaeobius</taxon>
    </lineage>
</organism>
<reference evidence="5 6" key="1">
    <citation type="submission" date="2018-10" db="EMBL/GenBank/DDBJ databases">
        <title>Natrarchaeobius chitinivorans gen. nov., sp. nov., and Natrarchaeobius haloalkaliphilus sp. nov., alkaliphilic, chitin-utilizing haloarchaea from hypersaline alkaline lakes.</title>
        <authorList>
            <person name="Sorokin D.Y."/>
            <person name="Elcheninov A.G."/>
            <person name="Kostrikina N.A."/>
            <person name="Bale N.J."/>
            <person name="Sinninghe Damste J.S."/>
            <person name="Khijniak T.V."/>
            <person name="Kublanov I.V."/>
            <person name="Toshchakov S.V."/>
        </authorList>
    </citation>
    <scope>NUCLEOTIDE SEQUENCE [LARGE SCALE GENOMIC DNA]</scope>
    <source>
        <strain evidence="5 6">AArcht4T</strain>
    </source>
</reference>
<dbReference type="PANTHER" id="PTHR34236">
    <property type="entry name" value="DIMETHYL SULFOXIDE REDUCTASE TRANSCRIPTIONAL ACTIVATOR"/>
    <property type="match status" value="1"/>
</dbReference>
<dbReference type="Proteomes" id="UP000282323">
    <property type="component" value="Unassembled WGS sequence"/>
</dbReference>
<dbReference type="EMBL" id="REGA01000016">
    <property type="protein sequence ID" value="RQG92388.1"/>
    <property type="molecule type" value="Genomic_DNA"/>
</dbReference>
<dbReference type="AlphaFoldDB" id="A0A3N6LRJ8"/>
<accession>A0A3N6LRJ8</accession>
<dbReference type="RefSeq" id="WP_124196700.1">
    <property type="nucleotide sequence ID" value="NZ_REGA01000016.1"/>
</dbReference>
<dbReference type="OrthoDB" id="202021at2157"/>
<dbReference type="Pfam" id="PF15915">
    <property type="entry name" value="BAT"/>
    <property type="match status" value="1"/>
</dbReference>
<evidence type="ECO:0000313" key="6">
    <source>
        <dbReference type="Proteomes" id="UP000282323"/>
    </source>
</evidence>
<dbReference type="InterPro" id="IPR031803">
    <property type="entry name" value="BAT_GAF/HTH-assoc"/>
</dbReference>
<evidence type="ECO:0000256" key="1">
    <source>
        <dbReference type="ARBA" id="ARBA00023015"/>
    </source>
</evidence>